<proteinExistence type="inferred from homology"/>
<dbReference type="InterPro" id="IPR014729">
    <property type="entry name" value="Rossmann-like_a/b/a_fold"/>
</dbReference>
<dbReference type="GO" id="GO:0008270">
    <property type="term" value="F:zinc ion binding"/>
    <property type="evidence" value="ECO:0007669"/>
    <property type="project" value="UniProtKB-UniRule"/>
</dbReference>
<feature type="binding site" evidence="10">
    <location>
        <position position="200"/>
    </location>
    <ligand>
        <name>Zn(2+)</name>
        <dbReference type="ChEBI" id="CHEBI:29105"/>
    </ligand>
</feature>
<comment type="similarity">
    <text evidence="7 10">Belongs to the QueC family.</text>
</comment>
<protein>
    <recommendedName>
        <fullName evidence="8 10">7-cyano-7-deazaguanine synthase</fullName>
        <ecNumber evidence="8 10">6.3.4.20</ecNumber>
    </recommendedName>
    <alternativeName>
        <fullName evidence="10">7-cyano-7-carbaguanine synthase</fullName>
    </alternativeName>
    <alternativeName>
        <fullName evidence="10">PreQ(0) synthase</fullName>
    </alternativeName>
    <alternativeName>
        <fullName evidence="10">Queuosine biosynthesis protein QueC</fullName>
    </alternativeName>
</protein>
<dbReference type="InterPro" id="IPR018317">
    <property type="entry name" value="QueC"/>
</dbReference>
<dbReference type="PANTHER" id="PTHR42914">
    <property type="entry name" value="7-CYANO-7-DEAZAGUANINE SYNTHASE"/>
    <property type="match status" value="1"/>
</dbReference>
<evidence type="ECO:0000256" key="1">
    <source>
        <dbReference type="ARBA" id="ARBA00005061"/>
    </source>
</evidence>
<name>A0A4Z0H1R7_9ACTN</name>
<dbReference type="PANTHER" id="PTHR42914:SF1">
    <property type="entry name" value="7-CYANO-7-DEAZAGUANINE SYNTHASE"/>
    <property type="match status" value="1"/>
</dbReference>
<keyword evidence="10" id="KW-0671">Queuosine biosynthesis</keyword>
<gene>
    <name evidence="10" type="primary">queC</name>
    <name evidence="11" type="ORF">E4099_20165</name>
</gene>
<evidence type="ECO:0000256" key="9">
    <source>
        <dbReference type="ARBA" id="ARBA00047890"/>
    </source>
</evidence>
<comment type="catalytic activity">
    <reaction evidence="9 10">
        <text>7-carboxy-7-carbaguanine + NH4(+) + 2 ATP = 7-cyano-7-carbaguanine + 2 AMP + 2 diphosphate + 2 H(+)</text>
        <dbReference type="Rhea" id="RHEA:27982"/>
        <dbReference type="ChEBI" id="CHEBI:15378"/>
        <dbReference type="ChEBI" id="CHEBI:28938"/>
        <dbReference type="ChEBI" id="CHEBI:30616"/>
        <dbReference type="ChEBI" id="CHEBI:33019"/>
        <dbReference type="ChEBI" id="CHEBI:45075"/>
        <dbReference type="ChEBI" id="CHEBI:61036"/>
        <dbReference type="ChEBI" id="CHEBI:456215"/>
        <dbReference type="EC" id="6.3.4.20"/>
    </reaction>
</comment>
<evidence type="ECO:0000313" key="11">
    <source>
        <dbReference type="EMBL" id="TGB03068.1"/>
    </source>
</evidence>
<evidence type="ECO:0000256" key="2">
    <source>
        <dbReference type="ARBA" id="ARBA00022598"/>
    </source>
</evidence>
<dbReference type="CDD" id="cd01995">
    <property type="entry name" value="QueC-like"/>
    <property type="match status" value="1"/>
</dbReference>
<keyword evidence="6 10" id="KW-0067">ATP-binding</keyword>
<dbReference type="OrthoDB" id="9789567at2"/>
<evidence type="ECO:0000313" key="12">
    <source>
        <dbReference type="Proteomes" id="UP000297948"/>
    </source>
</evidence>
<evidence type="ECO:0000256" key="4">
    <source>
        <dbReference type="ARBA" id="ARBA00022741"/>
    </source>
</evidence>
<comment type="caution">
    <text evidence="11">The sequence shown here is derived from an EMBL/GenBank/DDBJ whole genome shotgun (WGS) entry which is preliminary data.</text>
</comment>
<dbReference type="SUPFAM" id="SSF52402">
    <property type="entry name" value="Adenine nucleotide alpha hydrolases-like"/>
    <property type="match status" value="1"/>
</dbReference>
<dbReference type="HAMAP" id="MF_01633">
    <property type="entry name" value="QueC"/>
    <property type="match status" value="1"/>
</dbReference>
<dbReference type="UniPathway" id="UPA00391"/>
<dbReference type="EMBL" id="SRID01000202">
    <property type="protein sequence ID" value="TGB03068.1"/>
    <property type="molecule type" value="Genomic_DNA"/>
</dbReference>
<sequence>MSKVIAIVSGGMDSVTMAHQLDQQGHEVHLLSVDYGQRHRKEHDFAAAAAERLGAVHQIADLSAVGAMFRGSSLTDPSVDVPEQTWEGYGESPNIVPNRNALLLSVAFAIAVVEKAEAVAIGIMADDATSVPDSTPAFLRSFIAMERLATKGYAHPDLDLLAPLAGLRKSGVVLLGEELRVPWAQTWTCLRGGEAHCGRCAACWERQEAFTEAGVDDPTVYQEIRG</sequence>
<dbReference type="GO" id="GO:0008616">
    <property type="term" value="P:tRNA queuosine(34) biosynthetic process"/>
    <property type="evidence" value="ECO:0007669"/>
    <property type="project" value="UniProtKB-UniRule"/>
</dbReference>
<evidence type="ECO:0000256" key="8">
    <source>
        <dbReference type="ARBA" id="ARBA00039149"/>
    </source>
</evidence>
<dbReference type="Proteomes" id="UP000297948">
    <property type="component" value="Unassembled WGS sequence"/>
</dbReference>
<accession>A0A4Z0H1R7</accession>
<dbReference type="EC" id="6.3.4.20" evidence="8 10"/>
<keyword evidence="12" id="KW-1185">Reference proteome</keyword>
<feature type="binding site" evidence="10">
    <location>
        <begin position="8"/>
        <end position="18"/>
    </location>
    <ligand>
        <name>ATP</name>
        <dbReference type="ChEBI" id="CHEBI:30616"/>
    </ligand>
</feature>
<evidence type="ECO:0000256" key="6">
    <source>
        <dbReference type="ARBA" id="ARBA00022840"/>
    </source>
</evidence>
<keyword evidence="5 10" id="KW-0862">Zinc</keyword>
<evidence type="ECO:0000256" key="10">
    <source>
        <dbReference type="HAMAP-Rule" id="MF_01633"/>
    </source>
</evidence>
<evidence type="ECO:0000256" key="5">
    <source>
        <dbReference type="ARBA" id="ARBA00022833"/>
    </source>
</evidence>
<comment type="cofactor">
    <cofactor evidence="10">
        <name>Zn(2+)</name>
        <dbReference type="ChEBI" id="CHEBI:29105"/>
    </cofactor>
    <text evidence="10">Binds 1 zinc ion per subunit.</text>
</comment>
<dbReference type="AlphaFoldDB" id="A0A4Z0H1R7"/>
<dbReference type="Pfam" id="PF06508">
    <property type="entry name" value="QueC"/>
    <property type="match status" value="1"/>
</dbReference>
<feature type="binding site" evidence="10">
    <location>
        <position position="197"/>
    </location>
    <ligand>
        <name>Zn(2+)</name>
        <dbReference type="ChEBI" id="CHEBI:29105"/>
    </ligand>
</feature>
<reference evidence="11 12" key="1">
    <citation type="submission" date="2019-03" db="EMBL/GenBank/DDBJ databases">
        <authorList>
            <person name="Gonzalez-Pimentel J.L."/>
        </authorList>
    </citation>
    <scope>NUCLEOTIDE SEQUENCE [LARGE SCALE GENOMIC DNA]</scope>
    <source>
        <strain evidence="11 12">JCM 31289</strain>
    </source>
</reference>
<dbReference type="Gene3D" id="3.40.50.620">
    <property type="entry name" value="HUPs"/>
    <property type="match status" value="1"/>
</dbReference>
<keyword evidence="4 10" id="KW-0547">Nucleotide-binding</keyword>
<organism evidence="11 12">
    <name type="scientific">Streptomyces palmae</name>
    <dbReference type="NCBI Taxonomy" id="1701085"/>
    <lineage>
        <taxon>Bacteria</taxon>
        <taxon>Bacillati</taxon>
        <taxon>Actinomycetota</taxon>
        <taxon>Actinomycetes</taxon>
        <taxon>Kitasatosporales</taxon>
        <taxon>Streptomycetaceae</taxon>
        <taxon>Streptomyces</taxon>
    </lineage>
</organism>
<comment type="pathway">
    <text evidence="1 10">Purine metabolism; 7-cyano-7-deazaguanine biosynthesis.</text>
</comment>
<dbReference type="PIRSF" id="PIRSF006293">
    <property type="entry name" value="ExsB"/>
    <property type="match status" value="1"/>
</dbReference>
<dbReference type="GO" id="GO:0016879">
    <property type="term" value="F:ligase activity, forming carbon-nitrogen bonds"/>
    <property type="evidence" value="ECO:0007669"/>
    <property type="project" value="UniProtKB-UniRule"/>
</dbReference>
<feature type="binding site" evidence="10">
    <location>
        <position position="203"/>
    </location>
    <ligand>
        <name>Zn(2+)</name>
        <dbReference type="ChEBI" id="CHEBI:29105"/>
    </ligand>
</feature>
<comment type="function">
    <text evidence="10">Catalyzes the ATP-dependent conversion of 7-carboxy-7-deazaguanine (CDG) to 7-cyano-7-deazaguanine (preQ(0)).</text>
</comment>
<dbReference type="RefSeq" id="WP_135340491.1">
    <property type="nucleotide sequence ID" value="NZ_JBHLTX010000025.1"/>
</dbReference>
<dbReference type="GO" id="GO:0005524">
    <property type="term" value="F:ATP binding"/>
    <property type="evidence" value="ECO:0007669"/>
    <property type="project" value="UniProtKB-UniRule"/>
</dbReference>
<evidence type="ECO:0000256" key="7">
    <source>
        <dbReference type="ARBA" id="ARBA00037993"/>
    </source>
</evidence>
<feature type="binding site" evidence="10">
    <location>
        <position position="189"/>
    </location>
    <ligand>
        <name>Zn(2+)</name>
        <dbReference type="ChEBI" id="CHEBI:29105"/>
    </ligand>
</feature>
<keyword evidence="2 10" id="KW-0436">Ligase</keyword>
<keyword evidence="3 10" id="KW-0479">Metal-binding</keyword>
<evidence type="ECO:0000256" key="3">
    <source>
        <dbReference type="ARBA" id="ARBA00022723"/>
    </source>
</evidence>